<evidence type="ECO:0000313" key="4">
    <source>
        <dbReference type="Proteomes" id="UP001627154"/>
    </source>
</evidence>
<keyword evidence="4" id="KW-1185">Reference proteome</keyword>
<sequence length="430" mass="49634">MDFVETNSEDYEDHVVLIACRNTEINQQVLFVRSSLPIVCFVVQTWKKPSTKKKRKRQGKKSSKNQDPIKSTRNGVVKKASKCKKISILEDEEEEEEEEEKKKKDQLIMKKTTQKDTLIKRKLLIQTDNLRMKSPASGQGLIDSSSESTVKKSQEKRDSALFENFQKSIEKRSKNTSIPLIPTSDEEDTNNSKEEKERENDHESYDSNNNSPLSHFSTKYRNEMESDNPGSPQKVSFSFCEGKILELQEKIDNLQKENQDLRTAMEKTKILYKKAQEKLSSCFIIQQQMKEFLNDEENQSNLQDYSSMFKSEMNCFNSIRTSTPSDCTTSKNSKRSAKDSGFGEIAKVEKKLKTSEEPQKTIKIIFDKKIPHLPNSSGKRFGTKITPIDSTESMMHLRHSYSIPHEEWKALLKQTSESLFCKKLLEALYP</sequence>
<feature type="compositionally biased region" description="Basic residues" evidence="2">
    <location>
        <begin position="51"/>
        <end position="63"/>
    </location>
</feature>
<name>A0ABD2XRC6_9HYME</name>
<accession>A0ABD2XRC6</accession>
<feature type="compositionally biased region" description="Polar residues" evidence="2">
    <location>
        <begin position="206"/>
        <end position="216"/>
    </location>
</feature>
<feature type="compositionally biased region" description="Basic and acidic residues" evidence="2">
    <location>
        <begin position="190"/>
        <end position="205"/>
    </location>
</feature>
<organism evidence="3 4">
    <name type="scientific">Trichogramma kaykai</name>
    <dbReference type="NCBI Taxonomy" id="54128"/>
    <lineage>
        <taxon>Eukaryota</taxon>
        <taxon>Metazoa</taxon>
        <taxon>Ecdysozoa</taxon>
        <taxon>Arthropoda</taxon>
        <taxon>Hexapoda</taxon>
        <taxon>Insecta</taxon>
        <taxon>Pterygota</taxon>
        <taxon>Neoptera</taxon>
        <taxon>Endopterygota</taxon>
        <taxon>Hymenoptera</taxon>
        <taxon>Apocrita</taxon>
        <taxon>Proctotrupomorpha</taxon>
        <taxon>Chalcidoidea</taxon>
        <taxon>Trichogrammatidae</taxon>
        <taxon>Trichogramma</taxon>
    </lineage>
</organism>
<feature type="region of interest" description="Disordered" evidence="2">
    <location>
        <begin position="172"/>
        <end position="216"/>
    </location>
</feature>
<feature type="compositionally biased region" description="Polar residues" evidence="2">
    <location>
        <begin position="65"/>
        <end position="74"/>
    </location>
</feature>
<dbReference type="Proteomes" id="UP001627154">
    <property type="component" value="Unassembled WGS sequence"/>
</dbReference>
<feature type="compositionally biased region" description="Basic and acidic residues" evidence="2">
    <location>
        <begin position="149"/>
        <end position="158"/>
    </location>
</feature>
<keyword evidence="1" id="KW-0175">Coiled coil</keyword>
<evidence type="ECO:0000313" key="3">
    <source>
        <dbReference type="EMBL" id="KAL3407549.1"/>
    </source>
</evidence>
<evidence type="ECO:0000256" key="2">
    <source>
        <dbReference type="SAM" id="MobiDB-lite"/>
    </source>
</evidence>
<feature type="region of interest" description="Disordered" evidence="2">
    <location>
        <begin position="51"/>
        <end position="78"/>
    </location>
</feature>
<protein>
    <recommendedName>
        <fullName evidence="5">BEN domain-containing protein</fullName>
    </recommendedName>
</protein>
<feature type="coiled-coil region" evidence="1">
    <location>
        <begin position="79"/>
        <end position="110"/>
    </location>
</feature>
<dbReference type="AlphaFoldDB" id="A0ABD2XRC6"/>
<evidence type="ECO:0000256" key="1">
    <source>
        <dbReference type="SAM" id="Coils"/>
    </source>
</evidence>
<feature type="region of interest" description="Disordered" evidence="2">
    <location>
        <begin position="130"/>
        <end position="158"/>
    </location>
</feature>
<gene>
    <name evidence="3" type="ORF">TKK_000230</name>
</gene>
<dbReference type="EMBL" id="JBJJXI010000003">
    <property type="protein sequence ID" value="KAL3407549.1"/>
    <property type="molecule type" value="Genomic_DNA"/>
</dbReference>
<proteinExistence type="predicted"/>
<comment type="caution">
    <text evidence="3">The sequence shown here is derived from an EMBL/GenBank/DDBJ whole genome shotgun (WGS) entry which is preliminary data.</text>
</comment>
<evidence type="ECO:0008006" key="5">
    <source>
        <dbReference type="Google" id="ProtNLM"/>
    </source>
</evidence>
<feature type="coiled-coil region" evidence="1">
    <location>
        <begin position="237"/>
        <end position="278"/>
    </location>
</feature>
<reference evidence="3 4" key="1">
    <citation type="journal article" date="2024" name="bioRxiv">
        <title>A reference genome for Trichogramma kaykai: A tiny desert-dwelling parasitoid wasp with competing sex-ratio distorters.</title>
        <authorList>
            <person name="Culotta J."/>
            <person name="Lindsey A.R."/>
        </authorList>
    </citation>
    <scope>NUCLEOTIDE SEQUENCE [LARGE SCALE GENOMIC DNA]</scope>
    <source>
        <strain evidence="3 4">KSX58</strain>
    </source>
</reference>